<reference evidence="3" key="1">
    <citation type="journal article" date="2019" name="Int. J. Syst. Evol. Microbiol.">
        <title>The Global Catalogue of Microorganisms (GCM) 10K type strain sequencing project: providing services to taxonomists for standard genome sequencing and annotation.</title>
        <authorList>
            <consortium name="The Broad Institute Genomics Platform"/>
            <consortium name="The Broad Institute Genome Sequencing Center for Infectious Disease"/>
            <person name="Wu L."/>
            <person name="Ma J."/>
        </authorList>
    </citation>
    <scope>NUCLEOTIDE SEQUENCE [LARGE SCALE GENOMIC DNA]</scope>
    <source>
        <strain evidence="3">JCM 3106</strain>
    </source>
</reference>
<dbReference type="RefSeq" id="WP_344900406.1">
    <property type="nucleotide sequence ID" value="NZ_BAAAWD010000015.1"/>
</dbReference>
<comment type="caution">
    <text evidence="2">The sequence shown here is derived from an EMBL/GenBank/DDBJ whole genome shotgun (WGS) entry which is preliminary data.</text>
</comment>
<gene>
    <name evidence="2" type="ORF">GCM10017559_55340</name>
</gene>
<keyword evidence="3" id="KW-1185">Reference proteome</keyword>
<evidence type="ECO:0000313" key="3">
    <source>
        <dbReference type="Proteomes" id="UP001499930"/>
    </source>
</evidence>
<evidence type="ECO:0000256" key="1">
    <source>
        <dbReference type="SAM" id="MobiDB-lite"/>
    </source>
</evidence>
<proteinExistence type="predicted"/>
<name>A0ABP6KWE5_9ACTN</name>
<feature type="compositionally biased region" description="Basic and acidic residues" evidence="1">
    <location>
        <begin position="20"/>
        <end position="33"/>
    </location>
</feature>
<feature type="region of interest" description="Disordered" evidence="1">
    <location>
        <begin position="1"/>
        <end position="52"/>
    </location>
</feature>
<dbReference type="Proteomes" id="UP001499930">
    <property type="component" value="Unassembled WGS sequence"/>
</dbReference>
<dbReference type="EMBL" id="BAAAWD010000015">
    <property type="protein sequence ID" value="GAA3023044.1"/>
    <property type="molecule type" value="Genomic_DNA"/>
</dbReference>
<accession>A0ABP6KWE5</accession>
<protein>
    <submittedName>
        <fullName evidence="2">Uncharacterized protein</fullName>
    </submittedName>
</protein>
<evidence type="ECO:0000313" key="2">
    <source>
        <dbReference type="EMBL" id="GAA3023044.1"/>
    </source>
</evidence>
<organism evidence="2 3">
    <name type="scientific">Streptosporangium longisporum</name>
    <dbReference type="NCBI Taxonomy" id="46187"/>
    <lineage>
        <taxon>Bacteria</taxon>
        <taxon>Bacillati</taxon>
        <taxon>Actinomycetota</taxon>
        <taxon>Actinomycetes</taxon>
        <taxon>Streptosporangiales</taxon>
        <taxon>Streptosporangiaceae</taxon>
        <taxon>Streptosporangium</taxon>
    </lineage>
</organism>
<sequence>MASIIARVKNYLRTPQGQRNMEKAKTMARDPRNQQRIRGLLSRFRGGSTHRR</sequence>